<sequence length="175" mass="19448">MLFAVVLTVGAGLVLVFSSIFKLLALKKYLRALENYEFIPGAWKSVIGYGSPVVELLTGFALIWLPHEFFVNLVALGMFFVFLAIHVHAVLKNDKSTCMCFGEIIKSRYGMPGIIQSVLLIISILPNLLIVYPVSHNQLFVSYGIDESAIALVLACLWGLNLITARLVLDKILYR</sequence>
<dbReference type="EMBL" id="LZRT01000053">
    <property type="protein sequence ID" value="OUM89056.1"/>
    <property type="molecule type" value="Genomic_DNA"/>
</dbReference>
<evidence type="ECO:0000313" key="7">
    <source>
        <dbReference type="EMBL" id="OUM89056.1"/>
    </source>
</evidence>
<evidence type="ECO:0000256" key="1">
    <source>
        <dbReference type="ARBA" id="ARBA00004141"/>
    </source>
</evidence>
<dbReference type="AlphaFoldDB" id="A0A1Y3PSG4"/>
<dbReference type="GO" id="GO:0016020">
    <property type="term" value="C:membrane"/>
    <property type="evidence" value="ECO:0007669"/>
    <property type="project" value="UniProtKB-SubCell"/>
</dbReference>
<evidence type="ECO:0000256" key="5">
    <source>
        <dbReference type="SAM" id="Phobius"/>
    </source>
</evidence>
<feature type="transmembrane region" description="Helical" evidence="5">
    <location>
        <begin position="112"/>
        <end position="134"/>
    </location>
</feature>
<gene>
    <name evidence="7" type="ORF">BAA01_13460</name>
</gene>
<feature type="transmembrane region" description="Helical" evidence="5">
    <location>
        <begin position="149"/>
        <end position="169"/>
    </location>
</feature>
<dbReference type="InterPro" id="IPR009908">
    <property type="entry name" value="Methylamine_util_MauE"/>
</dbReference>
<dbReference type="Proteomes" id="UP000196475">
    <property type="component" value="Unassembled WGS sequence"/>
</dbReference>
<feature type="transmembrane region" description="Helical" evidence="5">
    <location>
        <begin position="70"/>
        <end position="91"/>
    </location>
</feature>
<feature type="transmembrane region" description="Helical" evidence="5">
    <location>
        <begin position="6"/>
        <end position="25"/>
    </location>
</feature>
<dbReference type="Pfam" id="PF07291">
    <property type="entry name" value="MauE"/>
    <property type="match status" value="1"/>
</dbReference>
<accession>A0A1Y3PSG4</accession>
<keyword evidence="2 5" id="KW-0812">Transmembrane</keyword>
<evidence type="ECO:0000256" key="2">
    <source>
        <dbReference type="ARBA" id="ARBA00022692"/>
    </source>
</evidence>
<evidence type="ECO:0000256" key="3">
    <source>
        <dbReference type="ARBA" id="ARBA00022989"/>
    </source>
</evidence>
<protein>
    <recommendedName>
        <fullName evidence="6">Methylamine utilisation protein MauE domain-containing protein</fullName>
    </recommendedName>
</protein>
<organism evidence="7 8">
    <name type="scientific">Bacillus thermozeamaize</name>
    <dbReference type="NCBI Taxonomy" id="230954"/>
    <lineage>
        <taxon>Bacteria</taxon>
        <taxon>Bacillati</taxon>
        <taxon>Bacillota</taxon>
        <taxon>Bacilli</taxon>
        <taxon>Bacillales</taxon>
        <taxon>Bacillaceae</taxon>
        <taxon>Bacillus</taxon>
    </lineage>
</organism>
<keyword evidence="3 5" id="KW-1133">Transmembrane helix</keyword>
<reference evidence="8" key="1">
    <citation type="submission" date="2016-06" db="EMBL/GenBank/DDBJ databases">
        <authorList>
            <person name="Nascimento L."/>
            <person name="Pereira R.V."/>
            <person name="Martins L.F."/>
            <person name="Quaggio R.B."/>
            <person name="Silva A.M."/>
            <person name="Setubal J.C."/>
        </authorList>
    </citation>
    <scope>NUCLEOTIDE SEQUENCE [LARGE SCALE GENOMIC DNA]</scope>
</reference>
<proteinExistence type="predicted"/>
<comment type="caution">
    <text evidence="7">The sequence shown here is derived from an EMBL/GenBank/DDBJ whole genome shotgun (WGS) entry which is preliminary data.</text>
</comment>
<dbReference type="UniPathway" id="UPA00895"/>
<evidence type="ECO:0000259" key="6">
    <source>
        <dbReference type="Pfam" id="PF07291"/>
    </source>
</evidence>
<dbReference type="GO" id="GO:0030416">
    <property type="term" value="P:methylamine metabolic process"/>
    <property type="evidence" value="ECO:0007669"/>
    <property type="project" value="InterPro"/>
</dbReference>
<feature type="transmembrane region" description="Helical" evidence="5">
    <location>
        <begin position="46"/>
        <end position="64"/>
    </location>
</feature>
<evidence type="ECO:0000256" key="4">
    <source>
        <dbReference type="ARBA" id="ARBA00023136"/>
    </source>
</evidence>
<name>A0A1Y3PSG4_9BACI</name>
<feature type="domain" description="Methylamine utilisation protein MauE" evidence="6">
    <location>
        <begin position="3"/>
        <end position="125"/>
    </location>
</feature>
<comment type="subcellular location">
    <subcellularLocation>
        <location evidence="1">Membrane</location>
        <topology evidence="1">Multi-pass membrane protein</topology>
    </subcellularLocation>
</comment>
<evidence type="ECO:0000313" key="8">
    <source>
        <dbReference type="Proteomes" id="UP000196475"/>
    </source>
</evidence>
<keyword evidence="4 5" id="KW-0472">Membrane</keyword>